<evidence type="ECO:0000256" key="7">
    <source>
        <dbReference type="ARBA" id="ARBA00013147"/>
    </source>
</evidence>
<keyword evidence="13" id="KW-0413">Isomerase</keyword>
<dbReference type="KEGG" id="hyf:DTO96_100328"/>
<evidence type="ECO:0000256" key="13">
    <source>
        <dbReference type="ARBA" id="ARBA00023235"/>
    </source>
</evidence>
<sequence length="395" mass="43403">MHWWRIWKRLNAITPNPITAQINQATKVNPMPDNQALQTVDTELAPLRVQIDALDTQLITLLNERAKLAQAVGHVKQKYKQPVFRPEREAQVLEKIAQRNPGPLPSHHLQALWREVMSVCRAMEEAVKVAFLGPAGTYTEQAMAKQFGHAIHGIDCSTIDDIFRTVEADGAAFGVVPIENSIEGAINRTMDLLLSTPLKICGEVSLAINHHLLQITGDMSGVTTIVAHPQALAQCHHWLKEHYPHIEQKPVGSNAQGAQMAQNDPTTAAIASDIAAATYGLQTVTAGIQDDANNRTRFIVIGKQLCGTSPNDKTSLILATPNKAGALYDLLEPLAKHGVSMLRFESRPAKQKGWEYFFYIDFAGHIEQANVQAALAQLEDNSAFYKCLGSYPVTS</sequence>
<accession>A0A345D8D0</accession>
<evidence type="ECO:0000256" key="10">
    <source>
        <dbReference type="ARBA" id="ARBA00022605"/>
    </source>
</evidence>
<dbReference type="CDD" id="cd04905">
    <property type="entry name" value="ACT_CM-PDT"/>
    <property type="match status" value="1"/>
</dbReference>
<dbReference type="FunFam" id="3.30.70.260:FF:000012">
    <property type="entry name" value="Prephenate dehydratase"/>
    <property type="match status" value="1"/>
</dbReference>
<evidence type="ECO:0000256" key="11">
    <source>
        <dbReference type="ARBA" id="ARBA00023141"/>
    </source>
</evidence>
<evidence type="ECO:0000256" key="12">
    <source>
        <dbReference type="ARBA" id="ARBA00023222"/>
    </source>
</evidence>
<comment type="subcellular location">
    <subcellularLocation>
        <location evidence="3">Cytoplasm</location>
    </subcellularLocation>
</comment>
<dbReference type="GO" id="GO:0009094">
    <property type="term" value="P:L-phenylalanine biosynthetic process"/>
    <property type="evidence" value="ECO:0007669"/>
    <property type="project" value="UniProtKB-UniPathway"/>
</dbReference>
<protein>
    <recommendedName>
        <fullName evidence="8">Bifunctional chorismate mutase/prephenate dehydratase</fullName>
        <ecNumber evidence="7">4.2.1.51</ecNumber>
        <ecNumber evidence="6">5.4.99.5</ecNumber>
    </recommendedName>
    <alternativeName>
        <fullName evidence="17">Chorismate mutase-prephenate dehydratase</fullName>
    </alternativeName>
    <alternativeName>
        <fullName evidence="16">p-protein</fullName>
    </alternativeName>
</protein>
<feature type="domain" description="Chorismate mutase" evidence="20">
    <location>
        <begin position="38"/>
        <end position="128"/>
    </location>
</feature>
<evidence type="ECO:0000313" key="24">
    <source>
        <dbReference type="Proteomes" id="UP000252182"/>
    </source>
</evidence>
<dbReference type="SUPFAM" id="SSF48600">
    <property type="entry name" value="Chorismate mutase II"/>
    <property type="match status" value="1"/>
</dbReference>
<dbReference type="EC" id="4.2.1.51" evidence="7"/>
<dbReference type="UniPathway" id="UPA00120">
    <property type="reaction ID" value="UER00203"/>
</dbReference>
<evidence type="ECO:0000256" key="15">
    <source>
        <dbReference type="ARBA" id="ARBA00023268"/>
    </source>
</evidence>
<dbReference type="InterPro" id="IPR002701">
    <property type="entry name" value="CM_II_prokaryot"/>
</dbReference>
<comment type="pathway">
    <text evidence="4">Amino-acid biosynthesis; L-phenylalanine biosynthesis; phenylpyruvate from prephenate: step 1/1.</text>
</comment>
<evidence type="ECO:0000256" key="2">
    <source>
        <dbReference type="ARBA" id="ARBA00002364"/>
    </source>
</evidence>
<keyword evidence="24" id="KW-1185">Reference proteome</keyword>
<evidence type="ECO:0000256" key="4">
    <source>
        <dbReference type="ARBA" id="ARBA00004741"/>
    </source>
</evidence>
<feature type="domain" description="Prephenate dehydratase" evidence="21">
    <location>
        <begin position="128"/>
        <end position="303"/>
    </location>
</feature>
<dbReference type="UniPathway" id="UPA00121">
    <property type="reaction ID" value="UER00345"/>
</dbReference>
<evidence type="ECO:0000256" key="9">
    <source>
        <dbReference type="ARBA" id="ARBA00022490"/>
    </source>
</evidence>
<evidence type="ECO:0000259" key="20">
    <source>
        <dbReference type="PROSITE" id="PS51168"/>
    </source>
</evidence>
<dbReference type="InterPro" id="IPR001086">
    <property type="entry name" value="Preph_deHydtase"/>
</dbReference>
<dbReference type="NCBIfam" id="NF008865">
    <property type="entry name" value="PRK11898.1"/>
    <property type="match status" value="1"/>
</dbReference>
<comment type="pathway">
    <text evidence="5">Metabolic intermediate biosynthesis; prephenate biosynthesis; prephenate from chorismate: step 1/1.</text>
</comment>
<evidence type="ECO:0000256" key="6">
    <source>
        <dbReference type="ARBA" id="ARBA00012404"/>
    </source>
</evidence>
<dbReference type="PIRSF" id="PIRSF001500">
    <property type="entry name" value="Chor_mut_pdt_Ppr"/>
    <property type="match status" value="1"/>
</dbReference>
<feature type="site" description="Essential for prephenate dehydratase activity" evidence="19">
    <location>
        <position position="296"/>
    </location>
</feature>
<dbReference type="InterPro" id="IPR036979">
    <property type="entry name" value="CM_dom_sf"/>
</dbReference>
<name>A0A345D8D0_9BURK</name>
<keyword evidence="15" id="KW-0511">Multifunctional enzyme</keyword>
<keyword evidence="12" id="KW-0584">Phenylalanine biosynthesis</keyword>
<dbReference type="FunFam" id="3.40.190.10:FF:000029">
    <property type="entry name" value="Chorismate mutase/Prephenate dehydratase"/>
    <property type="match status" value="1"/>
</dbReference>
<keyword evidence="9" id="KW-0963">Cytoplasm</keyword>
<evidence type="ECO:0000259" key="21">
    <source>
        <dbReference type="PROSITE" id="PS51171"/>
    </source>
</evidence>
<dbReference type="PROSITE" id="PS51671">
    <property type="entry name" value="ACT"/>
    <property type="match status" value="1"/>
</dbReference>
<dbReference type="GO" id="GO:0046417">
    <property type="term" value="P:chorismate metabolic process"/>
    <property type="evidence" value="ECO:0007669"/>
    <property type="project" value="InterPro"/>
</dbReference>
<dbReference type="SUPFAM" id="SSF55021">
    <property type="entry name" value="ACT-like"/>
    <property type="match status" value="1"/>
</dbReference>
<dbReference type="Gene3D" id="1.20.59.10">
    <property type="entry name" value="Chorismate mutase"/>
    <property type="match status" value="1"/>
</dbReference>
<dbReference type="SUPFAM" id="SSF53850">
    <property type="entry name" value="Periplasmic binding protein-like II"/>
    <property type="match status" value="1"/>
</dbReference>
<dbReference type="CDD" id="cd13630">
    <property type="entry name" value="PBP2_PDT_1"/>
    <property type="match status" value="1"/>
</dbReference>
<evidence type="ECO:0000256" key="1">
    <source>
        <dbReference type="ARBA" id="ARBA00000824"/>
    </source>
</evidence>
<comment type="catalytic activity">
    <reaction evidence="1">
        <text>chorismate = prephenate</text>
        <dbReference type="Rhea" id="RHEA:13897"/>
        <dbReference type="ChEBI" id="CHEBI:29748"/>
        <dbReference type="ChEBI" id="CHEBI:29934"/>
        <dbReference type="EC" id="5.4.99.5"/>
    </reaction>
</comment>
<dbReference type="InterPro" id="IPR010957">
    <property type="entry name" value="G/b/e-P-prot_chorismate_mutase"/>
</dbReference>
<dbReference type="InterPro" id="IPR008242">
    <property type="entry name" value="Chor_mutase/pphenate_deHydtase"/>
</dbReference>
<dbReference type="InterPro" id="IPR018528">
    <property type="entry name" value="Preph_deHydtase_CS"/>
</dbReference>
<reference evidence="24" key="1">
    <citation type="submission" date="2018-07" db="EMBL/GenBank/DDBJ databases">
        <authorList>
            <person name="Kim H."/>
        </authorList>
    </citation>
    <scope>NUCLEOTIDE SEQUENCE [LARGE SCALE GENOMIC DNA]</scope>
    <source>
        <strain evidence="24">F02</strain>
    </source>
</reference>
<dbReference type="GO" id="GO:0005737">
    <property type="term" value="C:cytoplasm"/>
    <property type="evidence" value="ECO:0007669"/>
    <property type="project" value="UniProtKB-SubCell"/>
</dbReference>
<feature type="domain" description="ACT" evidence="22">
    <location>
        <begin position="315"/>
        <end position="392"/>
    </location>
</feature>
<dbReference type="NCBIfam" id="TIGR01807">
    <property type="entry name" value="CM_P2"/>
    <property type="match status" value="1"/>
</dbReference>
<dbReference type="Pfam" id="PF01817">
    <property type="entry name" value="CM_2"/>
    <property type="match status" value="1"/>
</dbReference>
<evidence type="ECO:0000256" key="14">
    <source>
        <dbReference type="ARBA" id="ARBA00023239"/>
    </source>
</evidence>
<dbReference type="FunFam" id="3.40.190.10:FF:000034">
    <property type="entry name" value="Chorismate mutase/prephenate dehydratase"/>
    <property type="match status" value="1"/>
</dbReference>
<evidence type="ECO:0000259" key="22">
    <source>
        <dbReference type="PROSITE" id="PS51671"/>
    </source>
</evidence>
<dbReference type="EC" id="5.4.99.5" evidence="6"/>
<dbReference type="Pfam" id="PF01842">
    <property type="entry name" value="ACT"/>
    <property type="match status" value="1"/>
</dbReference>
<evidence type="ECO:0000256" key="19">
    <source>
        <dbReference type="PIRSR" id="PIRSR001500-2"/>
    </source>
</evidence>
<dbReference type="InterPro" id="IPR045865">
    <property type="entry name" value="ACT-like_dom_sf"/>
</dbReference>
<comment type="function">
    <text evidence="2">Catalyzes the Claisen rearrangement of chorismate to prephenate and the decarboxylation/dehydration of prephenate to phenylpyruvate.</text>
</comment>
<evidence type="ECO:0000256" key="8">
    <source>
        <dbReference type="ARBA" id="ARBA00014401"/>
    </source>
</evidence>
<dbReference type="Proteomes" id="UP000252182">
    <property type="component" value="Chromosome"/>
</dbReference>
<dbReference type="Pfam" id="PF00800">
    <property type="entry name" value="PDT"/>
    <property type="match status" value="1"/>
</dbReference>
<dbReference type="InterPro" id="IPR002912">
    <property type="entry name" value="ACT_dom"/>
</dbReference>
<evidence type="ECO:0000256" key="3">
    <source>
        <dbReference type="ARBA" id="ARBA00004496"/>
    </source>
</evidence>
<evidence type="ECO:0000313" key="23">
    <source>
        <dbReference type="EMBL" id="AXF84618.1"/>
    </source>
</evidence>
<dbReference type="PANTHER" id="PTHR21022">
    <property type="entry name" value="PREPHENATE DEHYDRATASE P PROTEIN"/>
    <property type="match status" value="1"/>
</dbReference>
<evidence type="ECO:0000256" key="5">
    <source>
        <dbReference type="ARBA" id="ARBA00004817"/>
    </source>
</evidence>
<dbReference type="GO" id="GO:0004106">
    <property type="term" value="F:chorismate mutase activity"/>
    <property type="evidence" value="ECO:0007669"/>
    <property type="project" value="UniProtKB-EC"/>
</dbReference>
<dbReference type="PROSITE" id="PS00857">
    <property type="entry name" value="PREPHENATE_DEHYDR_1"/>
    <property type="match status" value="1"/>
</dbReference>
<dbReference type="InterPro" id="IPR036263">
    <property type="entry name" value="Chorismate_II_sf"/>
</dbReference>
<proteinExistence type="predicted"/>
<comment type="catalytic activity">
    <reaction evidence="18">
        <text>prephenate + H(+) = 3-phenylpyruvate + CO2 + H2O</text>
        <dbReference type="Rhea" id="RHEA:21648"/>
        <dbReference type="ChEBI" id="CHEBI:15377"/>
        <dbReference type="ChEBI" id="CHEBI:15378"/>
        <dbReference type="ChEBI" id="CHEBI:16526"/>
        <dbReference type="ChEBI" id="CHEBI:18005"/>
        <dbReference type="ChEBI" id="CHEBI:29934"/>
        <dbReference type="EC" id="4.2.1.51"/>
    </reaction>
</comment>
<dbReference type="PROSITE" id="PS51168">
    <property type="entry name" value="CHORISMATE_MUT_2"/>
    <property type="match status" value="1"/>
</dbReference>
<dbReference type="AlphaFoldDB" id="A0A345D8D0"/>
<dbReference type="GO" id="GO:0004664">
    <property type="term" value="F:prephenate dehydratase activity"/>
    <property type="evidence" value="ECO:0007669"/>
    <property type="project" value="UniProtKB-EC"/>
</dbReference>
<dbReference type="Gene3D" id="3.40.190.10">
    <property type="entry name" value="Periplasmic binding protein-like II"/>
    <property type="match status" value="2"/>
</dbReference>
<keyword evidence="11" id="KW-0057">Aromatic amino acid biosynthesis</keyword>
<evidence type="ECO:0000256" key="17">
    <source>
        <dbReference type="ARBA" id="ARBA00031520"/>
    </source>
</evidence>
<organism evidence="23 24">
    <name type="scientific">Ephemeroptericola cinctiostellae</name>
    <dbReference type="NCBI Taxonomy" id="2268024"/>
    <lineage>
        <taxon>Bacteria</taxon>
        <taxon>Pseudomonadati</taxon>
        <taxon>Pseudomonadota</taxon>
        <taxon>Betaproteobacteria</taxon>
        <taxon>Burkholderiales</taxon>
        <taxon>Burkholderiaceae</taxon>
        <taxon>Ephemeroptericola</taxon>
    </lineage>
</organism>
<keyword evidence="14" id="KW-0456">Lyase</keyword>
<dbReference type="PROSITE" id="PS51171">
    <property type="entry name" value="PREPHENATE_DEHYDR_3"/>
    <property type="match status" value="1"/>
</dbReference>
<dbReference type="EMBL" id="CP031124">
    <property type="protein sequence ID" value="AXF84618.1"/>
    <property type="molecule type" value="Genomic_DNA"/>
</dbReference>
<dbReference type="Gene3D" id="3.30.70.260">
    <property type="match status" value="1"/>
</dbReference>
<dbReference type="SMART" id="SM00830">
    <property type="entry name" value="CM_2"/>
    <property type="match status" value="1"/>
</dbReference>
<gene>
    <name evidence="23" type="primary">pheA</name>
    <name evidence="23" type="ORF">DTO96_100328</name>
</gene>
<evidence type="ECO:0000256" key="18">
    <source>
        <dbReference type="ARBA" id="ARBA00047848"/>
    </source>
</evidence>
<keyword evidence="10" id="KW-0028">Amino-acid biosynthesis</keyword>
<evidence type="ECO:0000256" key="16">
    <source>
        <dbReference type="ARBA" id="ARBA00031175"/>
    </source>
</evidence>
<dbReference type="PANTHER" id="PTHR21022:SF19">
    <property type="entry name" value="PREPHENATE DEHYDRATASE-RELATED"/>
    <property type="match status" value="1"/>
</dbReference>